<protein>
    <submittedName>
        <fullName evidence="1">AAA family ATPase</fullName>
    </submittedName>
</protein>
<comment type="caution">
    <text evidence="1">The sequence shown here is derived from an EMBL/GenBank/DDBJ whole genome shotgun (WGS) entry which is preliminary data.</text>
</comment>
<dbReference type="EMBL" id="JBHRTG010000004">
    <property type="protein sequence ID" value="MFC3162556.1"/>
    <property type="molecule type" value="Genomic_DNA"/>
</dbReference>
<dbReference type="InterPro" id="IPR052922">
    <property type="entry name" value="Cytidylate_Kinase-2"/>
</dbReference>
<dbReference type="Gene3D" id="3.40.50.300">
    <property type="entry name" value="P-loop containing nucleotide triphosphate hydrolases"/>
    <property type="match status" value="1"/>
</dbReference>
<evidence type="ECO:0000313" key="2">
    <source>
        <dbReference type="Proteomes" id="UP001595647"/>
    </source>
</evidence>
<keyword evidence="2" id="KW-1185">Reference proteome</keyword>
<sequence length="190" mass="21819">MPEFINDMHRAASLLARARRICIIGCSGGGKSTLSQKISAALNLPYLSMDREVFWLPGWAQRPRVEQRQIISRIVQSDSWLMDGTNPSSFDIRLPRTDLVVWVRLPRWRCLLGVYRRAGRYVGRHRPEMADGCVERWPDREFLSYIWNFESRFAPRVVHELRTHGPAVPVLTLKSHGEMAKLLDLAGIPA</sequence>
<organism evidence="1 2">
    <name type="scientific">Ciceribacter thiooxidans</name>
    <dbReference type="NCBI Taxonomy" id="1969821"/>
    <lineage>
        <taxon>Bacteria</taxon>
        <taxon>Pseudomonadati</taxon>
        <taxon>Pseudomonadota</taxon>
        <taxon>Alphaproteobacteria</taxon>
        <taxon>Hyphomicrobiales</taxon>
        <taxon>Rhizobiaceae</taxon>
        <taxon>Ciceribacter</taxon>
    </lineage>
</organism>
<dbReference type="PANTHER" id="PTHR37816:SF2">
    <property type="entry name" value="DNA TOPOLOGY MODULATION PROTEIN FLAR-RELATED PROTEIN"/>
    <property type="match status" value="1"/>
</dbReference>
<reference evidence="2" key="1">
    <citation type="journal article" date="2019" name="Int. J. Syst. Evol. Microbiol.">
        <title>The Global Catalogue of Microorganisms (GCM) 10K type strain sequencing project: providing services to taxonomists for standard genome sequencing and annotation.</title>
        <authorList>
            <consortium name="The Broad Institute Genomics Platform"/>
            <consortium name="The Broad Institute Genome Sequencing Center for Infectious Disease"/>
            <person name="Wu L."/>
            <person name="Ma J."/>
        </authorList>
    </citation>
    <scope>NUCLEOTIDE SEQUENCE [LARGE SCALE GENOMIC DNA]</scope>
    <source>
        <strain evidence="2">KCTC 52231</strain>
    </source>
</reference>
<name>A0ABV7HZ62_9HYPH</name>
<evidence type="ECO:0000313" key="1">
    <source>
        <dbReference type="EMBL" id="MFC3162556.1"/>
    </source>
</evidence>
<gene>
    <name evidence="1" type="ORF">ACFOHV_04585</name>
</gene>
<dbReference type="InterPro" id="IPR027417">
    <property type="entry name" value="P-loop_NTPase"/>
</dbReference>
<dbReference type="Proteomes" id="UP001595647">
    <property type="component" value="Unassembled WGS sequence"/>
</dbReference>
<dbReference type="PANTHER" id="PTHR37816">
    <property type="entry name" value="YALI0E33011P"/>
    <property type="match status" value="1"/>
</dbReference>
<dbReference type="SUPFAM" id="SSF52540">
    <property type="entry name" value="P-loop containing nucleoside triphosphate hydrolases"/>
    <property type="match status" value="1"/>
</dbReference>
<dbReference type="RefSeq" id="WP_244658741.1">
    <property type="nucleotide sequence ID" value="NZ_CP059896.1"/>
</dbReference>
<proteinExistence type="predicted"/>
<accession>A0ABV7HZ62</accession>